<evidence type="ECO:0000256" key="1">
    <source>
        <dbReference type="ARBA" id="ARBA00022593"/>
    </source>
</evidence>
<evidence type="ECO:0000256" key="4">
    <source>
        <dbReference type="ARBA" id="ARBA00046271"/>
    </source>
</evidence>
<keyword evidence="3" id="KW-0576">Peroxisome</keyword>
<dbReference type="GO" id="GO:0016559">
    <property type="term" value="P:peroxisome fission"/>
    <property type="evidence" value="ECO:0007669"/>
    <property type="project" value="InterPro"/>
</dbReference>
<dbReference type="Pfam" id="PF05648">
    <property type="entry name" value="PEX11"/>
    <property type="match status" value="2"/>
</dbReference>
<gene>
    <name evidence="5" type="ORF">LSP00402_LOCUS15607</name>
</gene>
<dbReference type="GO" id="GO:0005778">
    <property type="term" value="C:peroxisomal membrane"/>
    <property type="evidence" value="ECO:0007669"/>
    <property type="project" value="UniProtKB-SubCell"/>
</dbReference>
<dbReference type="InterPro" id="IPR008733">
    <property type="entry name" value="PEX11"/>
</dbReference>
<sequence length="216" mass="25266">MSMPAWEVALNTYWVKYASKISARDKMYRFAQYFSRMVYFQMEQSGAPKEAVAWVKHISKTASTGRKFIRLGKFIDIWYKAYKHLAKHSLSLTSEKDLINCLGIMALVADMIFYVWDFLRWFEEAKVFQFNMNVKYKRTLWNGIRYAIKAVRYTLLLRTTKEGSKAFYSHRRLAIKSALDFLNPMKGLKYNSLNDGQIGLLGVVTSCISIYDDFAK</sequence>
<evidence type="ECO:0000313" key="5">
    <source>
        <dbReference type="EMBL" id="CAD9771617.1"/>
    </source>
</evidence>
<dbReference type="PANTHER" id="PTHR12652">
    <property type="entry name" value="PEROXISOMAL BIOGENESIS FACTOR 11"/>
    <property type="match status" value="1"/>
</dbReference>
<dbReference type="AlphaFoldDB" id="A0A7S2TY97"/>
<evidence type="ECO:0000256" key="2">
    <source>
        <dbReference type="ARBA" id="ARBA00023136"/>
    </source>
</evidence>
<protein>
    <recommendedName>
        <fullName evidence="6">Peroxisomal biogenesis factor 11</fullName>
    </recommendedName>
</protein>
<name>A0A7S2TY97_9EUKA</name>
<proteinExistence type="predicted"/>
<keyword evidence="2" id="KW-0472">Membrane</keyword>
<accession>A0A7S2TY97</accession>
<comment type="subcellular location">
    <subcellularLocation>
        <location evidence="4">Peroxisome membrane</location>
    </subcellularLocation>
</comment>
<dbReference type="PANTHER" id="PTHR12652:SF50">
    <property type="entry name" value="PEROXIN 11"/>
    <property type="match status" value="1"/>
</dbReference>
<reference evidence="5" key="1">
    <citation type="submission" date="2021-01" db="EMBL/GenBank/DDBJ databases">
        <authorList>
            <person name="Corre E."/>
            <person name="Pelletier E."/>
            <person name="Niang G."/>
            <person name="Scheremetjew M."/>
            <person name="Finn R."/>
            <person name="Kale V."/>
            <person name="Holt S."/>
            <person name="Cochrane G."/>
            <person name="Meng A."/>
            <person name="Brown T."/>
            <person name="Cohen L."/>
        </authorList>
    </citation>
    <scope>NUCLEOTIDE SEQUENCE</scope>
    <source>
        <strain evidence="5">CCMP622</strain>
    </source>
</reference>
<keyword evidence="1" id="KW-0962">Peroxisome biogenesis</keyword>
<dbReference type="EMBL" id="HBHP01025172">
    <property type="protein sequence ID" value="CAD9771617.1"/>
    <property type="molecule type" value="Transcribed_RNA"/>
</dbReference>
<organism evidence="5">
    <name type="scientific">Lotharella oceanica</name>
    <dbReference type="NCBI Taxonomy" id="641309"/>
    <lineage>
        <taxon>Eukaryota</taxon>
        <taxon>Sar</taxon>
        <taxon>Rhizaria</taxon>
        <taxon>Cercozoa</taxon>
        <taxon>Chlorarachniophyceae</taxon>
        <taxon>Lotharella</taxon>
    </lineage>
</organism>
<evidence type="ECO:0000256" key="3">
    <source>
        <dbReference type="ARBA" id="ARBA00023140"/>
    </source>
</evidence>
<evidence type="ECO:0008006" key="6">
    <source>
        <dbReference type="Google" id="ProtNLM"/>
    </source>
</evidence>